<dbReference type="EMBL" id="LWGR01000013">
    <property type="protein sequence ID" value="KZM71166.1"/>
    <property type="molecule type" value="Genomic_DNA"/>
</dbReference>
<reference evidence="3 4" key="1">
    <citation type="submission" date="2016-04" db="EMBL/GenBank/DDBJ databases">
        <authorList>
            <person name="Evans L.H."/>
            <person name="Alamgir A."/>
            <person name="Owens N."/>
            <person name="Weber N.D."/>
            <person name="Virtaneva K."/>
            <person name="Barbian K."/>
            <person name="Babar A."/>
            <person name="Rosenke K."/>
        </authorList>
    </citation>
    <scope>NUCLEOTIDE SEQUENCE [LARGE SCALE GENOMIC DNA]</scope>
    <source>
        <strain evidence="3 4">IFM 0406</strain>
    </source>
</reference>
<proteinExistence type="predicted"/>
<keyword evidence="1" id="KW-0175">Coiled coil</keyword>
<dbReference type="Proteomes" id="UP000076512">
    <property type="component" value="Unassembled WGS sequence"/>
</dbReference>
<comment type="caution">
    <text evidence="3">The sequence shown here is derived from an EMBL/GenBank/DDBJ whole genome shotgun (WGS) entry which is preliminary data.</text>
</comment>
<feature type="region of interest" description="Disordered" evidence="2">
    <location>
        <begin position="208"/>
        <end position="250"/>
    </location>
</feature>
<dbReference type="OrthoDB" id="4555600at2"/>
<accession>A0A164K953</accession>
<dbReference type="RefSeq" id="WP_067595447.1">
    <property type="nucleotide sequence ID" value="NZ_JABMCZ010000003.1"/>
</dbReference>
<evidence type="ECO:0000256" key="1">
    <source>
        <dbReference type="SAM" id="Coils"/>
    </source>
</evidence>
<keyword evidence="4" id="KW-1185">Reference proteome</keyword>
<dbReference type="AlphaFoldDB" id="A0A164K953"/>
<sequence length="250" mass="28411">MAQLRGETPARGWQHEQAIVLGKGKGNTRIHDTARTNEQGGREFTEYKYGMQVRADAKTLNQLILDREVLTRDQNATGTWVMRAGAADATLRQQLDALHRDFPGRFQVVEISREEAEKARKLGRSLEQQAQGVQRELHDVPQLIRSQQQRARENKTRVQEAVARAVARQEAEKTAERARQQALARLQQDRAQLLARFPPEVAHLLELAMPPPAQELEARTAGELPDAETARTRAGRESRVQERGREPRQR</sequence>
<evidence type="ECO:0000313" key="3">
    <source>
        <dbReference type="EMBL" id="KZM71166.1"/>
    </source>
</evidence>
<feature type="compositionally biased region" description="Basic and acidic residues" evidence="2">
    <location>
        <begin position="228"/>
        <end position="250"/>
    </location>
</feature>
<evidence type="ECO:0000313" key="4">
    <source>
        <dbReference type="Proteomes" id="UP000076512"/>
    </source>
</evidence>
<feature type="coiled-coil region" evidence="1">
    <location>
        <begin position="109"/>
        <end position="136"/>
    </location>
</feature>
<gene>
    <name evidence="3" type="ORF">AWN90_42440</name>
</gene>
<organism evidence="3 4">
    <name type="scientific">Nocardia terpenica</name>
    <dbReference type="NCBI Taxonomy" id="455432"/>
    <lineage>
        <taxon>Bacteria</taxon>
        <taxon>Bacillati</taxon>
        <taxon>Actinomycetota</taxon>
        <taxon>Actinomycetes</taxon>
        <taxon>Mycobacteriales</taxon>
        <taxon>Nocardiaceae</taxon>
        <taxon>Nocardia</taxon>
    </lineage>
</organism>
<name>A0A164K953_9NOCA</name>
<protein>
    <submittedName>
        <fullName evidence="3">Uncharacterized protein</fullName>
    </submittedName>
</protein>
<evidence type="ECO:0000256" key="2">
    <source>
        <dbReference type="SAM" id="MobiDB-lite"/>
    </source>
</evidence>